<dbReference type="EnsemblMetazoa" id="XM_014389281.2">
    <property type="protein sequence ID" value="XP_014244767.1"/>
    <property type="gene ID" value="LOC106663988"/>
</dbReference>
<keyword evidence="3" id="KW-1185">Reference proteome</keyword>
<dbReference type="OrthoDB" id="6372047at2759"/>
<dbReference type="RefSeq" id="XP_014244767.1">
    <property type="nucleotide sequence ID" value="XM_014389281.2"/>
</dbReference>
<accession>A0A8I6RGH4</accession>
<dbReference type="AlphaFoldDB" id="A0A8I6RGH4"/>
<dbReference type="KEGG" id="clec:106663988"/>
<sequence length="572" mass="64432">MSRMRETVTTVSTTRDHESNLDALLEDLQTTVSRSNSHLNMDGGNMIGYRSVRRTTTRDGAPDGTTTEYHVEYLNPANPTHQVNESSYNSGNSTGHSYNKSYKYSAVENSTGAGDYRMKKNISELDSLLDDLNSAQRRNFSETSTVRSSSAHGLDSGLIDHATSTPHASRSVERRYREEKTIRGRSASPMRELVFTGSRSRDPSPIQHNTYYEQREQTPTVQQFYRYEKTTSTRTTGPTITDVTPLDPSSQYHPEERPLALKQRSPSPSHLHSYEHYSTMNRDVPPSPHYTERVVTYNRDADNDYPPRNKSYSYSTSSTMRETRSDAPKTPPPHRSPSPVSFQQPPLPKTPGKSYSYESYRPKSPLPNQKFSPSDPSHRLTYNVSPPHTVSSYKYSSTTNNHYDSHSTMPRPFPAVPSPTQNEQQPPKQLDELLASLGDPDPRNNRYMETRVVENRYQSNHHHQNHNGPSPAPAPAPVVEKTIEVNRVENEKVKEKGDTKNISGPPVYYPPGELFAKKEESMMMKQEGGGMYKSKGKYAYEAKSKSKVKESSGKAMVPVCLPVCCAMPCSIM</sequence>
<dbReference type="Proteomes" id="UP000494040">
    <property type="component" value="Unassembled WGS sequence"/>
</dbReference>
<dbReference type="GeneID" id="106663988"/>
<evidence type="ECO:0000313" key="2">
    <source>
        <dbReference type="EnsemblMetazoa" id="XP_014244766.1"/>
    </source>
</evidence>
<feature type="compositionally biased region" description="Low complexity" evidence="1">
    <location>
        <begin position="232"/>
        <end position="241"/>
    </location>
</feature>
<feature type="region of interest" description="Disordered" evidence="1">
    <location>
        <begin position="230"/>
        <end position="273"/>
    </location>
</feature>
<dbReference type="EnsemblMetazoa" id="XM_014389280.2">
    <property type="protein sequence ID" value="XP_014244766.1"/>
    <property type="gene ID" value="LOC106663988"/>
</dbReference>
<dbReference type="OMA" id="DRIIYPP"/>
<evidence type="ECO:0000256" key="1">
    <source>
        <dbReference type="SAM" id="MobiDB-lite"/>
    </source>
</evidence>
<dbReference type="PANTHER" id="PTHR41156:SF1">
    <property type="entry name" value="ZASP-LIKE MOTIF DOMAIN-CONTAINING PROTEIN"/>
    <property type="match status" value="1"/>
</dbReference>
<protein>
    <submittedName>
        <fullName evidence="2">Uncharacterized protein</fullName>
    </submittedName>
</protein>
<reference evidence="2" key="1">
    <citation type="submission" date="2022-01" db="UniProtKB">
        <authorList>
            <consortium name="EnsemblMetazoa"/>
        </authorList>
    </citation>
    <scope>IDENTIFICATION</scope>
</reference>
<evidence type="ECO:0000313" key="3">
    <source>
        <dbReference type="Proteomes" id="UP000494040"/>
    </source>
</evidence>
<feature type="compositionally biased region" description="Polar residues" evidence="1">
    <location>
        <begin position="366"/>
        <end position="408"/>
    </location>
</feature>
<feature type="compositionally biased region" description="Basic and acidic residues" evidence="1">
    <location>
        <begin position="170"/>
        <end position="182"/>
    </location>
</feature>
<feature type="region of interest" description="Disordered" evidence="1">
    <location>
        <begin position="297"/>
        <end position="426"/>
    </location>
</feature>
<feature type="compositionally biased region" description="Polar residues" evidence="1">
    <location>
        <begin position="264"/>
        <end position="273"/>
    </location>
</feature>
<feature type="compositionally biased region" description="Polar residues" evidence="1">
    <location>
        <begin position="310"/>
        <end position="320"/>
    </location>
</feature>
<proteinExistence type="predicted"/>
<feature type="compositionally biased region" description="Polar residues" evidence="1">
    <location>
        <begin position="140"/>
        <end position="151"/>
    </location>
</feature>
<organism evidence="2 3">
    <name type="scientific">Cimex lectularius</name>
    <name type="common">Bed bug</name>
    <name type="synonym">Acanthia lectularia</name>
    <dbReference type="NCBI Taxonomy" id="79782"/>
    <lineage>
        <taxon>Eukaryota</taxon>
        <taxon>Metazoa</taxon>
        <taxon>Ecdysozoa</taxon>
        <taxon>Arthropoda</taxon>
        <taxon>Hexapoda</taxon>
        <taxon>Insecta</taxon>
        <taxon>Pterygota</taxon>
        <taxon>Neoptera</taxon>
        <taxon>Paraneoptera</taxon>
        <taxon>Hemiptera</taxon>
        <taxon>Heteroptera</taxon>
        <taxon>Panheteroptera</taxon>
        <taxon>Cimicomorpha</taxon>
        <taxon>Cimicidae</taxon>
        <taxon>Cimex</taxon>
    </lineage>
</organism>
<dbReference type="PANTHER" id="PTHR41156">
    <property type="entry name" value="AGAP006184-PA"/>
    <property type="match status" value="1"/>
</dbReference>
<name>A0A8I6RGH4_CIMLE</name>
<feature type="region of interest" description="Disordered" evidence="1">
    <location>
        <begin position="140"/>
        <end position="183"/>
    </location>
</feature>
<dbReference type="RefSeq" id="XP_014244766.1">
    <property type="nucleotide sequence ID" value="XM_014389280.2"/>
</dbReference>